<feature type="transmembrane region" description="Helical" evidence="1">
    <location>
        <begin position="25"/>
        <end position="51"/>
    </location>
</feature>
<evidence type="ECO:0000313" key="3">
    <source>
        <dbReference type="EMBL" id="AZS74862.1"/>
    </source>
</evidence>
<dbReference type="InterPro" id="IPR028087">
    <property type="entry name" value="Tad_N"/>
</dbReference>
<feature type="domain" description="Putative Flp pilus-assembly TadG-like N-terminal" evidence="2">
    <location>
        <begin position="23"/>
        <end position="70"/>
    </location>
</feature>
<dbReference type="Proteomes" id="UP000275579">
    <property type="component" value="Chromosome"/>
</dbReference>
<evidence type="ECO:0000256" key="1">
    <source>
        <dbReference type="SAM" id="Phobius"/>
    </source>
</evidence>
<gene>
    <name evidence="3" type="ORF">DDE74_31540</name>
</gene>
<reference evidence="3 4" key="1">
    <citation type="submission" date="2018-04" db="EMBL/GenBank/DDBJ databases">
        <title>Complete genome sequences of Streptomyces lydicus strain WYEC and characterization of antagonistic properties of biological control agents.</title>
        <authorList>
            <person name="Mariita R.M."/>
            <person name="Sello J.K."/>
        </authorList>
    </citation>
    <scope>NUCLEOTIDE SEQUENCE [LARGE SCALE GENOMIC DNA]</scope>
    <source>
        <strain evidence="3 4">WYEC 108</strain>
    </source>
</reference>
<dbReference type="RefSeq" id="WP_127153653.1">
    <property type="nucleotide sequence ID" value="NZ_CP029042.1"/>
</dbReference>
<keyword evidence="1" id="KW-0812">Transmembrane</keyword>
<dbReference type="AlphaFoldDB" id="A0A3Q9KDA4"/>
<evidence type="ECO:0000259" key="2">
    <source>
        <dbReference type="Pfam" id="PF13400"/>
    </source>
</evidence>
<dbReference type="EMBL" id="CP029042">
    <property type="protein sequence ID" value="AZS74862.1"/>
    <property type="molecule type" value="Genomic_DNA"/>
</dbReference>
<proteinExistence type="predicted"/>
<organism evidence="3 4">
    <name type="scientific">Streptomyces lydicus</name>
    <dbReference type="NCBI Taxonomy" id="47763"/>
    <lineage>
        <taxon>Bacteria</taxon>
        <taxon>Bacillati</taxon>
        <taxon>Actinomycetota</taxon>
        <taxon>Actinomycetes</taxon>
        <taxon>Kitasatosporales</taxon>
        <taxon>Streptomycetaceae</taxon>
        <taxon>Streptomyces</taxon>
    </lineage>
</organism>
<protein>
    <recommendedName>
        <fullName evidence="2">Putative Flp pilus-assembly TadG-like N-terminal domain-containing protein</fullName>
    </recommendedName>
</protein>
<name>A0A3Q9KDA4_9ACTN</name>
<evidence type="ECO:0000313" key="4">
    <source>
        <dbReference type="Proteomes" id="UP000275579"/>
    </source>
</evidence>
<keyword evidence="1" id="KW-0472">Membrane</keyword>
<keyword evidence="1" id="KW-1133">Transmembrane helix</keyword>
<sequence>MKQRLRAHLASVRAGFAKGDDRGEVTAFVIGIVAALWLFAGIVVDGGLALAGKARALDVAQEAARSGAQQLDIGHLRHHDDVRLVRADATRAARAYVTSAKDSGNASVKGNAVTVHVTHRYHTQILQLIGLRTLTLHASGTAHAERATPQ</sequence>
<dbReference type="Pfam" id="PF13400">
    <property type="entry name" value="Tad"/>
    <property type="match status" value="1"/>
</dbReference>
<accession>A0A3Q9KDA4</accession>